<feature type="transmembrane region" description="Helical" evidence="1">
    <location>
        <begin position="12"/>
        <end position="33"/>
    </location>
</feature>
<organism evidence="2 3">
    <name type="scientific">Pseudomonas mosselii</name>
    <dbReference type="NCBI Taxonomy" id="78327"/>
    <lineage>
        <taxon>Bacteria</taxon>
        <taxon>Pseudomonadati</taxon>
        <taxon>Pseudomonadota</taxon>
        <taxon>Gammaproteobacteria</taxon>
        <taxon>Pseudomonadales</taxon>
        <taxon>Pseudomonadaceae</taxon>
        <taxon>Pseudomonas</taxon>
    </lineage>
</organism>
<sequence>MDDQHAYPTPRVLLAFIAAPSLTGLLLVLAELVHSLMGASALTNALGYFGLAVVMMIGALMFYGIPAVLVGLTCVVLRLQRTWRAGSLVVSLAALLSQGWAEFMASQTISGELFLTLPGLGRLTSAALGAGASLVVVWWVLPKPRREGLGG</sequence>
<keyword evidence="1" id="KW-0472">Membrane</keyword>
<name>A0A5R8YWD3_9PSED</name>
<feature type="transmembrane region" description="Helical" evidence="1">
    <location>
        <begin position="120"/>
        <end position="141"/>
    </location>
</feature>
<reference evidence="2 3" key="1">
    <citation type="submission" date="2019-05" db="EMBL/GenBank/DDBJ databases">
        <title>Pseudomonas sp. SC006 isolated from lettuce that can produce HBGAs.</title>
        <authorList>
            <person name="Wang D."/>
            <person name="Liao N."/>
            <person name="Liu D."/>
            <person name="Zhang Z."/>
            <person name="Zou S."/>
        </authorList>
    </citation>
    <scope>NUCLEOTIDE SEQUENCE [LARGE SCALE GENOMIC DNA]</scope>
    <source>
        <strain evidence="2 3">SC006</strain>
    </source>
</reference>
<evidence type="ECO:0000256" key="1">
    <source>
        <dbReference type="SAM" id="Phobius"/>
    </source>
</evidence>
<accession>A0A5R8YWD3</accession>
<keyword evidence="1" id="KW-1133">Transmembrane helix</keyword>
<gene>
    <name evidence="2" type="ORF">FEM01_16940</name>
</gene>
<proteinExistence type="predicted"/>
<dbReference type="EMBL" id="VAUO01000008">
    <property type="protein sequence ID" value="TLP57297.1"/>
    <property type="molecule type" value="Genomic_DNA"/>
</dbReference>
<comment type="caution">
    <text evidence="2">The sequence shown here is derived from an EMBL/GenBank/DDBJ whole genome shotgun (WGS) entry which is preliminary data.</text>
</comment>
<dbReference type="RefSeq" id="WP_138220640.1">
    <property type="nucleotide sequence ID" value="NZ_VAUO01000008.1"/>
</dbReference>
<keyword evidence="1" id="KW-0812">Transmembrane</keyword>
<feature type="transmembrane region" description="Helical" evidence="1">
    <location>
        <begin position="45"/>
        <end position="70"/>
    </location>
</feature>
<feature type="transmembrane region" description="Helical" evidence="1">
    <location>
        <begin position="82"/>
        <end position="100"/>
    </location>
</feature>
<evidence type="ECO:0000313" key="3">
    <source>
        <dbReference type="Proteomes" id="UP000309819"/>
    </source>
</evidence>
<keyword evidence="3" id="KW-1185">Reference proteome</keyword>
<dbReference type="Proteomes" id="UP000309819">
    <property type="component" value="Unassembled WGS sequence"/>
</dbReference>
<protein>
    <submittedName>
        <fullName evidence="2">Uncharacterized protein</fullName>
    </submittedName>
</protein>
<evidence type="ECO:0000313" key="2">
    <source>
        <dbReference type="EMBL" id="TLP57297.1"/>
    </source>
</evidence>
<dbReference type="AlphaFoldDB" id="A0A5R8YWD3"/>